<reference evidence="2" key="1">
    <citation type="submission" date="2022-11" db="EMBL/GenBank/DDBJ databases">
        <authorList>
            <person name="Petersen C."/>
        </authorList>
    </citation>
    <scope>NUCLEOTIDE SEQUENCE</scope>
    <source>
        <strain evidence="2">IBT 34128</strain>
    </source>
</reference>
<dbReference type="GO" id="GO:0003676">
    <property type="term" value="F:nucleic acid binding"/>
    <property type="evidence" value="ECO:0007669"/>
    <property type="project" value="InterPro"/>
</dbReference>
<dbReference type="Gene3D" id="3.30.420.10">
    <property type="entry name" value="Ribonuclease H-like superfamily/Ribonuclease H"/>
    <property type="match status" value="1"/>
</dbReference>
<dbReference type="GeneID" id="81391083"/>
<proteinExistence type="predicted"/>
<evidence type="ECO:0008006" key="4">
    <source>
        <dbReference type="Google" id="ProtNLM"/>
    </source>
</evidence>
<dbReference type="RefSeq" id="XP_056515182.1">
    <property type="nucleotide sequence ID" value="XM_056651915.1"/>
</dbReference>
<protein>
    <recommendedName>
        <fullName evidence="4">Helitron helicase-like domain-containing protein</fullName>
    </recommendedName>
</protein>
<dbReference type="Proteomes" id="UP001141434">
    <property type="component" value="Unassembled WGS sequence"/>
</dbReference>
<dbReference type="OrthoDB" id="4360910at2759"/>
<reference evidence="2" key="2">
    <citation type="journal article" date="2023" name="IMA Fungus">
        <title>Comparative genomic study of the Penicillium genus elucidates a diverse pangenome and 15 lateral gene transfer events.</title>
        <authorList>
            <person name="Petersen C."/>
            <person name="Sorensen T."/>
            <person name="Nielsen M.R."/>
            <person name="Sondergaard T.E."/>
            <person name="Sorensen J.L."/>
            <person name="Fitzpatrick D.A."/>
            <person name="Frisvad J.C."/>
            <person name="Nielsen K.L."/>
        </authorList>
    </citation>
    <scope>NUCLEOTIDE SEQUENCE</scope>
    <source>
        <strain evidence="2">IBT 34128</strain>
    </source>
</reference>
<evidence type="ECO:0000256" key="1">
    <source>
        <dbReference type="SAM" id="MobiDB-lite"/>
    </source>
</evidence>
<name>A0A9W9KN74_9EURO</name>
<evidence type="ECO:0000313" key="2">
    <source>
        <dbReference type="EMBL" id="KAJ5111703.1"/>
    </source>
</evidence>
<gene>
    <name evidence="2" type="ORF">NUU61_001333</name>
</gene>
<dbReference type="InterPro" id="IPR036397">
    <property type="entry name" value="RNaseH_sf"/>
</dbReference>
<feature type="region of interest" description="Disordered" evidence="1">
    <location>
        <begin position="373"/>
        <end position="394"/>
    </location>
</feature>
<feature type="region of interest" description="Disordered" evidence="1">
    <location>
        <begin position="276"/>
        <end position="296"/>
    </location>
</feature>
<dbReference type="AlphaFoldDB" id="A0A9W9KN74"/>
<keyword evidence="3" id="KW-1185">Reference proteome</keyword>
<sequence>MFSRSPARFWTIEHQKRGLPYMHLLLFLDDREQFFHSEIVDKVVCAELLEPQTDPTLYCIVRKCMVHVCGGGCERREQGRCRITREKNFLFDFQGKTYVRGREVEEYLERPYIEPSEAIWRLLFFRVHQKHPAVIPLAVHLPGKQPVSLPVGTSRELIRRLMAHAWSILMGYFEYNAEAWCDDRPTPRQGPRSFVQLLLTSRVGPTCFDDLRTVIKAYIPGRADLANIMKEAVITEGKGKDRRVVDFVWGLAKKRSSIESRSAFWGLSWQEGTRTSNTTWQLTPRTRGSTGSSPLSERNLMVDQGVPPPNDAVHGPHSYYHIALKSVLGTNSDTTGRFARGQVRMQEYDLCINHVPGKTQVVTDGLSRIPTDRCQTRTRTSNSKRSPLPPDMPRKDWISGLPGIEWKLARCVQELEVSDVLSELHDMHGHYAIRITLGRALERYWRFTDKELTRKTGTVGVRHIYASAQAPWSVGLAERIVRQMVVSLRKLASQNPDVIFHWDLYVGLVVHAINTRTGRWSRMGIVQH</sequence>
<evidence type="ECO:0000313" key="3">
    <source>
        <dbReference type="Proteomes" id="UP001141434"/>
    </source>
</evidence>
<comment type="caution">
    <text evidence="2">The sequence shown here is derived from an EMBL/GenBank/DDBJ whole genome shotgun (WGS) entry which is preliminary data.</text>
</comment>
<dbReference type="EMBL" id="JAPMSZ010000002">
    <property type="protein sequence ID" value="KAJ5111703.1"/>
    <property type="molecule type" value="Genomic_DNA"/>
</dbReference>
<organism evidence="2 3">
    <name type="scientific">Penicillium alfredii</name>
    <dbReference type="NCBI Taxonomy" id="1506179"/>
    <lineage>
        <taxon>Eukaryota</taxon>
        <taxon>Fungi</taxon>
        <taxon>Dikarya</taxon>
        <taxon>Ascomycota</taxon>
        <taxon>Pezizomycotina</taxon>
        <taxon>Eurotiomycetes</taxon>
        <taxon>Eurotiomycetidae</taxon>
        <taxon>Eurotiales</taxon>
        <taxon>Aspergillaceae</taxon>
        <taxon>Penicillium</taxon>
    </lineage>
</organism>
<accession>A0A9W9KN74</accession>